<name>A0A7I5E8Q1_HAECO</name>
<evidence type="ECO:0000313" key="3">
    <source>
        <dbReference type="WBParaSite" id="HCON_00071720-00001"/>
    </source>
</evidence>
<protein>
    <submittedName>
        <fullName evidence="3">C2H2-type domain-containing protein</fullName>
    </submittedName>
</protein>
<sequence>MPRFQEDRTWNLQTTVFKPERSSRPIQYNIVTKWYRKPSNQNIIVHYHSAHPFYVKRALVRNMFRTARKVCTEEEERKESLEMARDIAWSNGYYTFPTSREASSGGVILRHGSTTIEGKTPFVPPFISDEVSASIKKCLKRSGLENLVAIVNVPPFNLKKRLIRNRIYDRLCTTSNCVVCPAGREGDCNMTGVVYRITCRVCGDEYIGETARPLHVRVKEHMYGMRRLKKYTALGSHRIQKHNGDDFEVTVEVVAQEPQVCARKTLEAFWIQVTDPKMNRREECLAITRELRPYIRLAFPHRL</sequence>
<dbReference type="SUPFAM" id="SSF82771">
    <property type="entry name" value="GIY-YIG endonuclease"/>
    <property type="match status" value="1"/>
</dbReference>
<keyword evidence="2" id="KW-1185">Reference proteome</keyword>
<dbReference type="InterPro" id="IPR035901">
    <property type="entry name" value="GIY-YIG_endonuc_sf"/>
</dbReference>
<dbReference type="OrthoDB" id="5849335at2759"/>
<dbReference type="Pfam" id="PF26215">
    <property type="entry name" value="HTH_animal"/>
    <property type="match status" value="1"/>
</dbReference>
<dbReference type="OMA" id="IQYNIVT"/>
<dbReference type="PANTHER" id="PTHR21301">
    <property type="entry name" value="REVERSE TRANSCRIPTASE"/>
    <property type="match status" value="1"/>
</dbReference>
<evidence type="ECO:0000259" key="1">
    <source>
        <dbReference type="Pfam" id="PF26215"/>
    </source>
</evidence>
<reference evidence="3" key="1">
    <citation type="submission" date="2020-12" db="UniProtKB">
        <authorList>
            <consortium name="WormBaseParasite"/>
        </authorList>
    </citation>
    <scope>IDENTIFICATION</scope>
    <source>
        <strain evidence="3">MHco3</strain>
    </source>
</reference>
<proteinExistence type="predicted"/>
<dbReference type="AlphaFoldDB" id="A0A7I5E8Q1"/>
<feature type="domain" description="Helix-turn-helix" evidence="1">
    <location>
        <begin position="43"/>
        <end position="93"/>
    </location>
</feature>
<accession>A0A7I5E8Q1</accession>
<dbReference type="Proteomes" id="UP000025227">
    <property type="component" value="Unplaced"/>
</dbReference>
<dbReference type="Gene3D" id="3.40.1440.10">
    <property type="entry name" value="GIY-YIG endonuclease"/>
    <property type="match status" value="1"/>
</dbReference>
<evidence type="ECO:0000313" key="2">
    <source>
        <dbReference type="Proteomes" id="UP000025227"/>
    </source>
</evidence>
<dbReference type="WBParaSite" id="HCON_00071720-00001">
    <property type="protein sequence ID" value="HCON_00071720-00001"/>
    <property type="gene ID" value="HCON_00071720"/>
</dbReference>
<dbReference type="InterPro" id="IPR058912">
    <property type="entry name" value="HTH_animal"/>
</dbReference>
<organism evidence="2 3">
    <name type="scientific">Haemonchus contortus</name>
    <name type="common">Barber pole worm</name>
    <dbReference type="NCBI Taxonomy" id="6289"/>
    <lineage>
        <taxon>Eukaryota</taxon>
        <taxon>Metazoa</taxon>
        <taxon>Ecdysozoa</taxon>
        <taxon>Nematoda</taxon>
        <taxon>Chromadorea</taxon>
        <taxon>Rhabditida</taxon>
        <taxon>Rhabditina</taxon>
        <taxon>Rhabditomorpha</taxon>
        <taxon>Strongyloidea</taxon>
        <taxon>Trichostrongylidae</taxon>
        <taxon>Haemonchus</taxon>
    </lineage>
</organism>
<dbReference type="PANTHER" id="PTHR21301:SF10">
    <property type="entry name" value="REVERSE TRANSCRIPTASE DOMAIN-CONTAINING PROTEIN"/>
    <property type="match status" value="1"/>
</dbReference>